<sequence length="313" mass="35555">MEFTKWLAHLPQIRLDDVQRLADKFSLTTRSKLEKGYKFFVEQYLFDYEDSDVFGDPDEVKISVMEGHSVTLHTDLTHIQRDLEIEWRFKHIRIARIKRSVDINPTYDDNDETEMFRDILKMNNQTGDLTITHITSGHSGLYQLNIFTGNKQKVKSFSLTAYAPLPTPVITSDVSHCSSSKCVLLCSVMNVRHVTLSWYNGSHTHSSISVSEQKSISLPLEVEHQDTNTYRCVINNPISNHTKPFCLADLCRSCSDVTHSCGTAEALMRLVITAVIGVAAVAAVIVLSYDIRSRRDEHKRKSHTSPTTTSFDE</sequence>
<keyword evidence="1" id="KW-0472">Membrane</keyword>
<evidence type="ECO:0000313" key="3">
    <source>
        <dbReference type="EMBL" id="KAI7791084.1"/>
    </source>
</evidence>
<dbReference type="SUPFAM" id="SSF48726">
    <property type="entry name" value="Immunoglobulin"/>
    <property type="match status" value="2"/>
</dbReference>
<evidence type="ECO:0000256" key="1">
    <source>
        <dbReference type="SAM" id="Phobius"/>
    </source>
</evidence>
<dbReference type="InterPro" id="IPR013783">
    <property type="entry name" value="Ig-like_fold"/>
</dbReference>
<dbReference type="EMBL" id="JAFHDT010000025">
    <property type="protein sequence ID" value="KAI7791084.1"/>
    <property type="molecule type" value="Genomic_DNA"/>
</dbReference>
<dbReference type="InterPro" id="IPR036179">
    <property type="entry name" value="Ig-like_dom_sf"/>
</dbReference>
<dbReference type="PANTHER" id="PTHR21063">
    <property type="entry name" value="LFA-3"/>
    <property type="match status" value="1"/>
</dbReference>
<dbReference type="PANTHER" id="PTHR21063:SF4">
    <property type="entry name" value="CD48 ANTIGEN-RELATED"/>
    <property type="match status" value="1"/>
</dbReference>
<feature type="domain" description="Ig-like" evidence="2">
    <location>
        <begin position="166"/>
        <end position="248"/>
    </location>
</feature>
<name>A0A9W7T5U5_TRIRA</name>
<organism evidence="3 4">
    <name type="scientific">Triplophysa rosa</name>
    <name type="common">Cave loach</name>
    <dbReference type="NCBI Taxonomy" id="992332"/>
    <lineage>
        <taxon>Eukaryota</taxon>
        <taxon>Metazoa</taxon>
        <taxon>Chordata</taxon>
        <taxon>Craniata</taxon>
        <taxon>Vertebrata</taxon>
        <taxon>Euteleostomi</taxon>
        <taxon>Actinopterygii</taxon>
        <taxon>Neopterygii</taxon>
        <taxon>Teleostei</taxon>
        <taxon>Ostariophysi</taxon>
        <taxon>Cypriniformes</taxon>
        <taxon>Nemacheilidae</taxon>
        <taxon>Triplophysa</taxon>
    </lineage>
</organism>
<evidence type="ECO:0000259" key="2">
    <source>
        <dbReference type="PROSITE" id="PS50835"/>
    </source>
</evidence>
<dbReference type="Proteomes" id="UP001059041">
    <property type="component" value="Linkage Group LG25"/>
</dbReference>
<evidence type="ECO:0000313" key="4">
    <source>
        <dbReference type="Proteomes" id="UP001059041"/>
    </source>
</evidence>
<protein>
    <recommendedName>
        <fullName evidence="2">Ig-like domain-containing protein</fullName>
    </recommendedName>
</protein>
<keyword evidence="1" id="KW-0812">Transmembrane</keyword>
<keyword evidence="4" id="KW-1185">Reference proteome</keyword>
<reference evidence="3" key="1">
    <citation type="submission" date="2021-02" db="EMBL/GenBank/DDBJ databases">
        <title>Comparative genomics reveals that relaxation of natural selection precedes convergent phenotypic evolution of cavefish.</title>
        <authorList>
            <person name="Peng Z."/>
        </authorList>
    </citation>
    <scope>NUCLEOTIDE SEQUENCE</scope>
    <source>
        <tissue evidence="3">Muscle</tissue>
    </source>
</reference>
<keyword evidence="1" id="KW-1133">Transmembrane helix</keyword>
<comment type="caution">
    <text evidence="3">The sequence shown here is derived from an EMBL/GenBank/DDBJ whole genome shotgun (WGS) entry which is preliminary data.</text>
</comment>
<dbReference type="Gene3D" id="2.60.40.10">
    <property type="entry name" value="Immunoglobulins"/>
    <property type="match status" value="2"/>
</dbReference>
<dbReference type="AlphaFoldDB" id="A0A9W7T5U5"/>
<feature type="transmembrane region" description="Helical" evidence="1">
    <location>
        <begin position="266"/>
        <end position="291"/>
    </location>
</feature>
<dbReference type="InterPro" id="IPR007110">
    <property type="entry name" value="Ig-like_dom"/>
</dbReference>
<gene>
    <name evidence="3" type="ORF">IRJ41_009093</name>
</gene>
<proteinExistence type="predicted"/>
<dbReference type="PROSITE" id="PS50835">
    <property type="entry name" value="IG_LIKE"/>
    <property type="match status" value="1"/>
</dbReference>
<accession>A0A9W7T5U5</accession>